<dbReference type="EMBL" id="MU268008">
    <property type="protein sequence ID" value="KAH7906520.1"/>
    <property type="molecule type" value="Genomic_DNA"/>
</dbReference>
<keyword evidence="2" id="KW-1185">Reference proteome</keyword>
<name>A0ACB7ZZ35_9AGAM</name>
<evidence type="ECO:0000313" key="2">
    <source>
        <dbReference type="Proteomes" id="UP000790377"/>
    </source>
</evidence>
<proteinExistence type="predicted"/>
<dbReference type="Proteomes" id="UP000790377">
    <property type="component" value="Unassembled WGS sequence"/>
</dbReference>
<accession>A0ACB7ZZ35</accession>
<comment type="caution">
    <text evidence="1">The sequence shown here is derived from an EMBL/GenBank/DDBJ whole genome shotgun (WGS) entry which is preliminary data.</text>
</comment>
<protein>
    <submittedName>
        <fullName evidence="1">Uncharacterized protein</fullName>
    </submittedName>
</protein>
<organism evidence="1 2">
    <name type="scientific">Hygrophoropsis aurantiaca</name>
    <dbReference type="NCBI Taxonomy" id="72124"/>
    <lineage>
        <taxon>Eukaryota</taxon>
        <taxon>Fungi</taxon>
        <taxon>Dikarya</taxon>
        <taxon>Basidiomycota</taxon>
        <taxon>Agaricomycotina</taxon>
        <taxon>Agaricomycetes</taxon>
        <taxon>Agaricomycetidae</taxon>
        <taxon>Boletales</taxon>
        <taxon>Coniophorineae</taxon>
        <taxon>Hygrophoropsidaceae</taxon>
        <taxon>Hygrophoropsis</taxon>
    </lineage>
</organism>
<reference evidence="1" key="1">
    <citation type="journal article" date="2021" name="New Phytol.">
        <title>Evolutionary innovations through gain and loss of genes in the ectomycorrhizal Boletales.</title>
        <authorList>
            <person name="Wu G."/>
            <person name="Miyauchi S."/>
            <person name="Morin E."/>
            <person name="Kuo A."/>
            <person name="Drula E."/>
            <person name="Varga T."/>
            <person name="Kohler A."/>
            <person name="Feng B."/>
            <person name="Cao Y."/>
            <person name="Lipzen A."/>
            <person name="Daum C."/>
            <person name="Hundley H."/>
            <person name="Pangilinan J."/>
            <person name="Johnson J."/>
            <person name="Barry K."/>
            <person name="LaButti K."/>
            <person name="Ng V."/>
            <person name="Ahrendt S."/>
            <person name="Min B."/>
            <person name="Choi I.G."/>
            <person name="Park H."/>
            <person name="Plett J.M."/>
            <person name="Magnuson J."/>
            <person name="Spatafora J.W."/>
            <person name="Nagy L.G."/>
            <person name="Henrissat B."/>
            <person name="Grigoriev I.V."/>
            <person name="Yang Z.L."/>
            <person name="Xu J."/>
            <person name="Martin F.M."/>
        </authorList>
    </citation>
    <scope>NUCLEOTIDE SEQUENCE</scope>
    <source>
        <strain evidence="1">ATCC 28755</strain>
    </source>
</reference>
<evidence type="ECO:0000313" key="1">
    <source>
        <dbReference type="EMBL" id="KAH7906520.1"/>
    </source>
</evidence>
<sequence>MSSELISNFYGCLSTSASKYHTRLLQILAINGGAGEIEEGMMWFASNYEKFEDKDSDDTGGVNGAGIGMNEEASGWKDWRGASFCSLSHYGVQIQILLYFLKLSLPCRPLKYLSLLHPRLGSALFPNASSLSLPTPSAVSESTPTASSAAHKKRKIKKKAKTIIPFATERLGSFMDKLPMWQLLRLVDTDPAMRGGGGPDSQSNESKPNGGRGKEQERDWISSPDILLLGISPLRPRAQPGAKAKLFDPSPSPPASPLARSAGRNEARSLKRVASTSMDAVAERAFDDAPTKAGSGLHVGKRIRIR</sequence>
<gene>
    <name evidence="1" type="ORF">BJ138DRAFT_1105078</name>
</gene>